<accession>A0A7U5YFI9</accession>
<dbReference type="RefSeq" id="WP_154714531.1">
    <property type="nucleotide sequence ID" value="NZ_CP029989.1"/>
</dbReference>
<protein>
    <submittedName>
        <fullName evidence="1">DUF4756 domain-containing protein</fullName>
    </submittedName>
</protein>
<evidence type="ECO:0000313" key="2">
    <source>
        <dbReference type="Proteomes" id="UP000252003"/>
    </source>
</evidence>
<dbReference type="Pfam" id="PF15948">
    <property type="entry name" value="DUF4756"/>
    <property type="match status" value="1"/>
</dbReference>
<sequence>MRKVKTDNSDLIEYLATTKELKNHISIEEYRNEYRKLRSDDIPLLKAQKFKSAHTELRRLEKKRESLIEYFIDELNPISSSKANTSARSTGNLDLFNERVLYRKSISEKSDEEIISLIIKQRTETAVEFQRSIEHSLDQLSTIASTIEQQQNKPRRRIAP</sequence>
<evidence type="ECO:0000313" key="1">
    <source>
        <dbReference type="EMBL" id="AXC72026.1"/>
    </source>
</evidence>
<gene>
    <name evidence="1" type="ORF">DOE59_10855</name>
</gene>
<dbReference type="Proteomes" id="UP000252003">
    <property type="component" value="Chromosome"/>
</dbReference>
<name>A0A7U5YFI9_SALDZ</name>
<dbReference type="EMBL" id="CP029989">
    <property type="protein sequence ID" value="AXC72026.1"/>
    <property type="molecule type" value="Genomic_DNA"/>
</dbReference>
<dbReference type="AlphaFoldDB" id="A0A7U5YFI9"/>
<proteinExistence type="predicted"/>
<reference evidence="1 2" key="1">
    <citation type="submission" date="2018-06" db="EMBL/GenBank/DDBJ databases">
        <title>Salmonella Enterica genomes from various sources.</title>
        <authorList>
            <person name="Nash J.H.E."/>
            <person name="Robertson J."/>
            <person name="Bessonov K."/>
        </authorList>
    </citation>
    <scope>NUCLEOTIDE SEQUENCE [LARGE SCALE GENOMIC DNA]</scope>
    <source>
        <strain evidence="1 2">SA20121591</strain>
    </source>
</reference>
<organism evidence="1 2">
    <name type="scientific">Salmonella enterica subsp. diarizonae serovar 48:i:z</name>
    <dbReference type="NCBI Taxonomy" id="1192842"/>
    <lineage>
        <taxon>Bacteria</taxon>
        <taxon>Pseudomonadati</taxon>
        <taxon>Pseudomonadota</taxon>
        <taxon>Gammaproteobacteria</taxon>
        <taxon>Enterobacterales</taxon>
        <taxon>Enterobacteriaceae</taxon>
        <taxon>Salmonella</taxon>
    </lineage>
</organism>
<dbReference type="InterPro" id="IPR031864">
    <property type="entry name" value="DUF4756"/>
</dbReference>